<gene>
    <name evidence="9" type="primary">LOC105360675</name>
</gene>
<dbReference type="PANTHER" id="PTHR23226">
    <property type="entry name" value="ZINC FINGER AND SCAN DOMAIN-CONTAINING"/>
    <property type="match status" value="1"/>
</dbReference>
<dbReference type="Proteomes" id="UP000695007">
    <property type="component" value="Unplaced"/>
</dbReference>
<dbReference type="KEGG" id="csol:105360675"/>
<feature type="compositionally biased region" description="Low complexity" evidence="6">
    <location>
        <begin position="526"/>
        <end position="541"/>
    </location>
</feature>
<feature type="compositionally biased region" description="Low complexity" evidence="6">
    <location>
        <begin position="60"/>
        <end position="78"/>
    </location>
</feature>
<feature type="compositionally biased region" description="Low complexity" evidence="6">
    <location>
        <begin position="629"/>
        <end position="641"/>
    </location>
</feature>
<feature type="compositionally biased region" description="Low complexity" evidence="6">
    <location>
        <begin position="241"/>
        <end position="295"/>
    </location>
</feature>
<evidence type="ECO:0000256" key="1">
    <source>
        <dbReference type="ARBA" id="ARBA00022723"/>
    </source>
</evidence>
<feature type="region of interest" description="Disordered" evidence="6">
    <location>
        <begin position="431"/>
        <end position="462"/>
    </location>
</feature>
<feature type="compositionally biased region" description="Low complexity" evidence="6">
    <location>
        <begin position="900"/>
        <end position="912"/>
    </location>
</feature>
<dbReference type="GO" id="GO:0000978">
    <property type="term" value="F:RNA polymerase II cis-regulatory region sequence-specific DNA binding"/>
    <property type="evidence" value="ECO:0007669"/>
    <property type="project" value="TreeGrafter"/>
</dbReference>
<evidence type="ECO:0000256" key="3">
    <source>
        <dbReference type="ARBA" id="ARBA00022771"/>
    </source>
</evidence>
<dbReference type="PROSITE" id="PS50157">
    <property type="entry name" value="ZINC_FINGER_C2H2_2"/>
    <property type="match status" value="7"/>
</dbReference>
<name>A0AAJ7DT40_9HYME</name>
<dbReference type="RefSeq" id="XP_011495944.1">
    <property type="nucleotide sequence ID" value="XM_011497642.1"/>
</dbReference>
<keyword evidence="3 5" id="KW-0863">Zinc-finger</keyword>
<feature type="compositionally biased region" description="Polar residues" evidence="6">
    <location>
        <begin position="195"/>
        <end position="204"/>
    </location>
</feature>
<feature type="domain" description="C2H2-type" evidence="7">
    <location>
        <begin position="972"/>
        <end position="1000"/>
    </location>
</feature>
<sequence length="1093" mass="121747">MSEMTSVVEQQHQQQQYVGGAVATNDKLCCKDCGMNFDSSISLDVHLRYHQHNLLNQWATQTSQQEESNNNNSKAGNHNSGGTGTIKRESVTAPADSSETASRPASEGSAPPSSARLQHQHQEQGFNQHFVTPMFGDPQYFMHGEANYILPHHFSPDDEDDETAGTTRSGQSGNYTRYHPYHHPQHQHFAAERANSVSSTSPRSPLQCDKCGGVYEDAAQLAEHIRSNHSGSPSVYPPTAQSQYQQLAGSPQQQQQVTQSQQSQAQAQQQQMHVSSPQSQSNQQQQRHPQQQQQPTYDFVTVKNEVKQEPEEQAEILDLDSHKVQTHRYEEEFMRLHHQHQHQDMHVQMQHQVLQQHQARGTTHSVTSMLSWPPGSQPHDYHPVMSPMGPLDSVSPIQENQFMRGQQQHIPPVEPPRHPGSPIITSTQSMPSHPIPAGLMQQNPKPPPISGNQSWKSNEARRPKTYNCTACNKWFTSSGHLKRHYNTTLHKNAVKQSNQPDPANMPISAHHHPGREANSGRAGAASRNSPELSSSSSPPNLMAGPSGEATRGLLHTPTTTTTTTAIFNNNSSSNSSSEATPVQAVQKSLQHQSVRQQQQQQSQSQQSSTVMMVSDLVFLGSPASSPMAQTQHQQSQHQHQQMGSPSPQLGHHQHQQQQQHHHHHHHISTDSPSQIAPSGHHPMNSPISPMQQHPVHMGSPSPMASGHHHMSSPSPIMAGVVPASMASPPPGTMMGGTSMPHQPYPNALPPHVITITSIPGLLESITSQLTTTGNSGMHTMPTTNQQHQHQEMLPSFGTFSNHHQHQHQHEHQHKLMPSFSQFGCVANGFTGQDQSSVVNVGGLSPEEGIPQDRSFDSPVSNYDIYRTSPPRYECLGGIDMMQSTDGNIIVSTYSQLQQQQVASSQQQQQQQSPRETNNNLPHLTAKEDINPNIVTKRSDPKEEKSNSKIMTKEHQVTSTNTGSHYISVNGLHKCIECDKVFNKACYLTQHNKSFHSGDKPFKCNQCGKRFPHEYLHAEHLQKHAGDKPYKCEICPKQFNHKTDLRRHMCLHTGEKPYACDNCGKGFIRKDHMMKHLETHKKKSNNHHKLHLRA</sequence>
<feature type="domain" description="C2H2-type" evidence="7">
    <location>
        <begin position="1001"/>
        <end position="1028"/>
    </location>
</feature>
<dbReference type="InterPro" id="IPR022755">
    <property type="entry name" value="Znf_C2H2_jaz"/>
</dbReference>
<evidence type="ECO:0000259" key="7">
    <source>
        <dbReference type="PROSITE" id="PS50157"/>
    </source>
</evidence>
<feature type="compositionally biased region" description="Basic residues" evidence="6">
    <location>
        <begin position="651"/>
        <end position="666"/>
    </location>
</feature>
<feature type="domain" description="C2H2-type" evidence="7">
    <location>
        <begin position="466"/>
        <end position="495"/>
    </location>
</feature>
<dbReference type="GeneID" id="105360675"/>
<reference evidence="9" key="1">
    <citation type="submission" date="2025-08" db="UniProtKB">
        <authorList>
            <consortium name="RefSeq"/>
        </authorList>
    </citation>
    <scope>IDENTIFICATION</scope>
</reference>
<evidence type="ECO:0000256" key="6">
    <source>
        <dbReference type="SAM" id="MobiDB-lite"/>
    </source>
</evidence>
<dbReference type="Pfam" id="PF12171">
    <property type="entry name" value="zf-C2H2_jaz"/>
    <property type="match status" value="1"/>
</dbReference>
<feature type="compositionally biased region" description="Low complexity" evidence="6">
    <location>
        <begin position="586"/>
        <end position="608"/>
    </location>
</feature>
<dbReference type="InterPro" id="IPR036236">
    <property type="entry name" value="Znf_C2H2_sf"/>
</dbReference>
<protein>
    <submittedName>
        <fullName evidence="9">Ataxin-2 homolog</fullName>
    </submittedName>
</protein>
<feature type="region of interest" description="Disordered" evidence="6">
    <location>
        <begin position="151"/>
        <end position="206"/>
    </location>
</feature>
<keyword evidence="1" id="KW-0479">Metal-binding</keyword>
<dbReference type="Gene3D" id="3.30.160.60">
    <property type="entry name" value="Classic Zinc Finger"/>
    <property type="match status" value="5"/>
</dbReference>
<evidence type="ECO:0000313" key="9">
    <source>
        <dbReference type="RefSeq" id="XP_011495944.1"/>
    </source>
</evidence>
<evidence type="ECO:0000256" key="4">
    <source>
        <dbReference type="ARBA" id="ARBA00022833"/>
    </source>
</evidence>
<feature type="region of interest" description="Disordered" evidence="6">
    <location>
        <begin position="900"/>
        <end position="956"/>
    </location>
</feature>
<feature type="compositionally biased region" description="Polar residues" evidence="6">
    <location>
        <begin position="164"/>
        <end position="175"/>
    </location>
</feature>
<dbReference type="GO" id="GO:0000981">
    <property type="term" value="F:DNA-binding transcription factor activity, RNA polymerase II-specific"/>
    <property type="evidence" value="ECO:0007669"/>
    <property type="project" value="TreeGrafter"/>
</dbReference>
<proteinExistence type="predicted"/>
<dbReference type="FunFam" id="3.30.160.60:FF:000446">
    <property type="entry name" value="Zinc finger protein"/>
    <property type="match status" value="1"/>
</dbReference>
<keyword evidence="2" id="KW-0677">Repeat</keyword>
<feature type="compositionally biased region" description="Low complexity" evidence="6">
    <location>
        <begin position="101"/>
        <end position="115"/>
    </location>
</feature>
<feature type="compositionally biased region" description="Basic and acidic residues" evidence="6">
    <location>
        <begin position="936"/>
        <end position="955"/>
    </location>
</feature>
<dbReference type="PROSITE" id="PS00028">
    <property type="entry name" value="ZINC_FINGER_C2H2_1"/>
    <property type="match status" value="6"/>
</dbReference>
<keyword evidence="4" id="KW-0862">Zinc</keyword>
<dbReference type="FunFam" id="3.30.160.60:FF:000448">
    <property type="entry name" value="RE1-silencing transcription factor A"/>
    <property type="match status" value="1"/>
</dbReference>
<dbReference type="GO" id="GO:0008270">
    <property type="term" value="F:zinc ion binding"/>
    <property type="evidence" value="ECO:0007669"/>
    <property type="project" value="UniProtKB-KW"/>
</dbReference>
<organism evidence="8 9">
    <name type="scientific">Ceratosolen solmsi marchali</name>
    <dbReference type="NCBI Taxonomy" id="326594"/>
    <lineage>
        <taxon>Eukaryota</taxon>
        <taxon>Metazoa</taxon>
        <taxon>Ecdysozoa</taxon>
        <taxon>Arthropoda</taxon>
        <taxon>Hexapoda</taxon>
        <taxon>Insecta</taxon>
        <taxon>Pterygota</taxon>
        <taxon>Neoptera</taxon>
        <taxon>Endopterygota</taxon>
        <taxon>Hymenoptera</taxon>
        <taxon>Apocrita</taxon>
        <taxon>Proctotrupomorpha</taxon>
        <taxon>Chalcidoidea</taxon>
        <taxon>Agaonidae</taxon>
        <taxon>Agaoninae</taxon>
        <taxon>Ceratosolen</taxon>
    </lineage>
</organism>
<dbReference type="SMART" id="SM00355">
    <property type="entry name" value="ZnF_C2H2"/>
    <property type="match status" value="7"/>
</dbReference>
<dbReference type="PANTHER" id="PTHR23226:SF419">
    <property type="entry name" value="FI21258P1-RELATED"/>
    <property type="match status" value="1"/>
</dbReference>
<feature type="compositionally biased region" description="Low complexity" evidence="6">
    <location>
        <begin position="556"/>
        <end position="577"/>
    </location>
</feature>
<dbReference type="InterPro" id="IPR013087">
    <property type="entry name" value="Znf_C2H2_type"/>
</dbReference>
<dbReference type="AlphaFoldDB" id="A0AAJ7DT40"/>
<evidence type="ECO:0000256" key="2">
    <source>
        <dbReference type="ARBA" id="ARBA00022737"/>
    </source>
</evidence>
<feature type="region of interest" description="Disordered" evidence="6">
    <location>
        <begin position="495"/>
        <end position="608"/>
    </location>
</feature>
<dbReference type="GO" id="GO:0005634">
    <property type="term" value="C:nucleus"/>
    <property type="evidence" value="ECO:0007669"/>
    <property type="project" value="UniProtKB-ARBA"/>
</dbReference>
<dbReference type="FunFam" id="3.30.160.60:FF:000100">
    <property type="entry name" value="Zinc finger 45-like"/>
    <property type="match status" value="1"/>
</dbReference>
<feature type="domain" description="C2H2-type" evidence="7">
    <location>
        <begin position="1029"/>
        <end position="1056"/>
    </location>
</feature>
<evidence type="ECO:0000313" key="8">
    <source>
        <dbReference type="Proteomes" id="UP000695007"/>
    </source>
</evidence>
<keyword evidence="8" id="KW-1185">Reference proteome</keyword>
<feature type="region of interest" description="Disordered" evidence="6">
    <location>
        <begin position="621"/>
        <end position="728"/>
    </location>
</feature>
<feature type="domain" description="C2H2-type" evidence="7">
    <location>
        <begin position="28"/>
        <end position="50"/>
    </location>
</feature>
<feature type="region of interest" description="Disordered" evidence="6">
    <location>
        <begin position="60"/>
        <end position="121"/>
    </location>
</feature>
<evidence type="ECO:0000256" key="5">
    <source>
        <dbReference type="PROSITE-ProRule" id="PRU00042"/>
    </source>
</evidence>
<feature type="region of interest" description="Disordered" evidence="6">
    <location>
        <begin position="228"/>
        <end position="296"/>
    </location>
</feature>
<accession>A0AAJ7DT40</accession>
<dbReference type="SUPFAM" id="SSF57667">
    <property type="entry name" value="beta-beta-alpha zinc fingers"/>
    <property type="match status" value="4"/>
</dbReference>
<feature type="domain" description="C2H2-type" evidence="7">
    <location>
        <begin position="206"/>
        <end position="234"/>
    </location>
</feature>
<dbReference type="Pfam" id="PF00096">
    <property type="entry name" value="zf-C2H2"/>
    <property type="match status" value="2"/>
</dbReference>
<feature type="domain" description="C2H2-type" evidence="7">
    <location>
        <begin position="1057"/>
        <end position="1084"/>
    </location>
</feature>